<dbReference type="CDD" id="cd03590">
    <property type="entry name" value="CLECT_DC-SIGN_like"/>
    <property type="match status" value="1"/>
</dbReference>
<dbReference type="Proteomes" id="UP001046870">
    <property type="component" value="Chromosome 21"/>
</dbReference>
<dbReference type="PANTHER" id="PTHR22803">
    <property type="entry name" value="MANNOSE, PHOSPHOLIPASE, LECTIN RECEPTOR RELATED"/>
    <property type="match status" value="1"/>
</dbReference>
<evidence type="ECO:0000256" key="2">
    <source>
        <dbReference type="ARBA" id="ARBA00023157"/>
    </source>
</evidence>
<evidence type="ECO:0000256" key="1">
    <source>
        <dbReference type="ARBA" id="ARBA00022734"/>
    </source>
</evidence>
<accession>A0A9D3PF05</accession>
<comment type="caution">
    <text evidence="5">The sequence shown here is derived from an EMBL/GenBank/DDBJ whole genome shotgun (WGS) entry which is preliminary data.</text>
</comment>
<reference evidence="5" key="1">
    <citation type="submission" date="2021-01" db="EMBL/GenBank/DDBJ databases">
        <authorList>
            <person name="Zahm M."/>
            <person name="Roques C."/>
            <person name="Cabau C."/>
            <person name="Klopp C."/>
            <person name="Donnadieu C."/>
            <person name="Jouanno E."/>
            <person name="Lampietro C."/>
            <person name="Louis A."/>
            <person name="Herpin A."/>
            <person name="Echchiki A."/>
            <person name="Berthelot C."/>
            <person name="Parey E."/>
            <person name="Roest-Crollius H."/>
            <person name="Braasch I."/>
            <person name="Postlethwait J."/>
            <person name="Bobe J."/>
            <person name="Montfort J."/>
            <person name="Bouchez O."/>
            <person name="Begum T."/>
            <person name="Mejri S."/>
            <person name="Adams A."/>
            <person name="Chen W.-J."/>
            <person name="Guiguen Y."/>
        </authorList>
    </citation>
    <scope>NUCLEOTIDE SEQUENCE</scope>
    <source>
        <strain evidence="5">YG-15Mar2019-1</strain>
        <tissue evidence="5">Brain</tissue>
    </source>
</reference>
<evidence type="ECO:0000313" key="5">
    <source>
        <dbReference type="EMBL" id="KAG7457687.1"/>
    </source>
</evidence>
<dbReference type="AlphaFoldDB" id="A0A9D3PF05"/>
<dbReference type="InterPro" id="IPR016187">
    <property type="entry name" value="CTDL_fold"/>
</dbReference>
<keyword evidence="1" id="KW-0430">Lectin</keyword>
<feature type="region of interest" description="Disordered" evidence="3">
    <location>
        <begin position="36"/>
        <end position="79"/>
    </location>
</feature>
<dbReference type="Gene3D" id="3.10.100.10">
    <property type="entry name" value="Mannose-Binding Protein A, subunit A"/>
    <property type="match status" value="1"/>
</dbReference>
<dbReference type="InterPro" id="IPR016186">
    <property type="entry name" value="C-type_lectin-like/link_sf"/>
</dbReference>
<dbReference type="Pfam" id="PF00059">
    <property type="entry name" value="Lectin_C"/>
    <property type="match status" value="1"/>
</dbReference>
<evidence type="ECO:0000313" key="6">
    <source>
        <dbReference type="Proteomes" id="UP001046870"/>
    </source>
</evidence>
<dbReference type="InterPro" id="IPR050111">
    <property type="entry name" value="C-type_lectin/snaclec_domain"/>
</dbReference>
<protein>
    <recommendedName>
        <fullName evidence="4">C-type lectin domain-containing protein</fullName>
    </recommendedName>
</protein>
<dbReference type="InterPro" id="IPR033989">
    <property type="entry name" value="CD209-like_CTLD"/>
</dbReference>
<feature type="compositionally biased region" description="Polar residues" evidence="3">
    <location>
        <begin position="36"/>
        <end position="47"/>
    </location>
</feature>
<evidence type="ECO:0000259" key="4">
    <source>
        <dbReference type="PROSITE" id="PS50041"/>
    </source>
</evidence>
<dbReference type="PROSITE" id="PS00615">
    <property type="entry name" value="C_TYPE_LECTIN_1"/>
    <property type="match status" value="1"/>
</dbReference>
<dbReference type="InterPro" id="IPR018378">
    <property type="entry name" value="C-type_lectin_CS"/>
</dbReference>
<dbReference type="OrthoDB" id="8950604at2759"/>
<proteinExistence type="predicted"/>
<sequence>MSDEVCYSTVIFANPGTSANDVKKEEETTYAQVMTAGSVQTVPPTGSTEKKEEEEEIPYADVRSEQTAPPPGTLKEKTEAEAERDILNQTYTMLLQYFPVESYCPVQPGTQERMCGRCLPGWRLLESSCYYFSTERKNWTDSRAGCRKLDADLVIIENLAEQTFINETIVSYDGQTWSHYWIGATDTVNETVWVWVDYTLMTTSYWASTEGNNTPDEDCGTIIKSQQQSGKWYDNSCSNSYRWICESRALKGPD</sequence>
<dbReference type="PROSITE" id="PS50041">
    <property type="entry name" value="C_TYPE_LECTIN_2"/>
    <property type="match status" value="1"/>
</dbReference>
<keyword evidence="2" id="KW-1015">Disulfide bond</keyword>
<dbReference type="EMBL" id="JAFDVH010000021">
    <property type="protein sequence ID" value="KAG7457687.1"/>
    <property type="molecule type" value="Genomic_DNA"/>
</dbReference>
<dbReference type="SMART" id="SM00034">
    <property type="entry name" value="CLECT"/>
    <property type="match status" value="1"/>
</dbReference>
<evidence type="ECO:0000256" key="3">
    <source>
        <dbReference type="SAM" id="MobiDB-lite"/>
    </source>
</evidence>
<name>A0A9D3PF05_MEGAT</name>
<organism evidence="5 6">
    <name type="scientific">Megalops atlanticus</name>
    <name type="common">Tarpon</name>
    <name type="synonym">Clupea gigantea</name>
    <dbReference type="NCBI Taxonomy" id="7932"/>
    <lineage>
        <taxon>Eukaryota</taxon>
        <taxon>Metazoa</taxon>
        <taxon>Chordata</taxon>
        <taxon>Craniata</taxon>
        <taxon>Vertebrata</taxon>
        <taxon>Euteleostomi</taxon>
        <taxon>Actinopterygii</taxon>
        <taxon>Neopterygii</taxon>
        <taxon>Teleostei</taxon>
        <taxon>Elopiformes</taxon>
        <taxon>Megalopidae</taxon>
        <taxon>Megalops</taxon>
    </lineage>
</organism>
<keyword evidence="6" id="KW-1185">Reference proteome</keyword>
<dbReference type="GO" id="GO:0030246">
    <property type="term" value="F:carbohydrate binding"/>
    <property type="evidence" value="ECO:0007669"/>
    <property type="project" value="UniProtKB-KW"/>
</dbReference>
<dbReference type="SUPFAM" id="SSF56436">
    <property type="entry name" value="C-type lectin-like"/>
    <property type="match status" value="1"/>
</dbReference>
<gene>
    <name evidence="5" type="ORF">MATL_G00229850</name>
</gene>
<feature type="domain" description="C-type lectin" evidence="4">
    <location>
        <begin position="125"/>
        <end position="246"/>
    </location>
</feature>
<dbReference type="InterPro" id="IPR001304">
    <property type="entry name" value="C-type_lectin-like"/>
</dbReference>